<gene>
    <name evidence="3" type="ORF">OS493_028577</name>
</gene>
<keyword evidence="4" id="KW-1185">Reference proteome</keyword>
<dbReference type="EMBL" id="MU826853">
    <property type="protein sequence ID" value="KAJ7370964.1"/>
    <property type="molecule type" value="Genomic_DNA"/>
</dbReference>
<feature type="chain" id="PRO_5040845666" evidence="2">
    <location>
        <begin position="19"/>
        <end position="196"/>
    </location>
</feature>
<feature type="non-terminal residue" evidence="3">
    <location>
        <position position="196"/>
    </location>
</feature>
<dbReference type="AlphaFoldDB" id="A0A9X0CRL5"/>
<feature type="region of interest" description="Disordered" evidence="1">
    <location>
        <begin position="161"/>
        <end position="196"/>
    </location>
</feature>
<sequence>ILQLLSLLFFLTRNPCIPFIFFVPVAALRQTEYEVYIVDEIFALWDLAPSSFGNITQDILSVLRMAHLPFFSEIVKFVESSVLVVEPECDSSLSRKYVFLDGCEHTVGKEHHFQSAFLCSFLILDASIIFSQTKQQREGRQAGKSVSRGVKKGMQKMLQMMIRGEGEGRPGVRKKTQVQNDEPAEESASSRRRREK</sequence>
<keyword evidence="2" id="KW-0732">Signal</keyword>
<name>A0A9X0CRL5_9CNID</name>
<evidence type="ECO:0000256" key="1">
    <source>
        <dbReference type="SAM" id="MobiDB-lite"/>
    </source>
</evidence>
<accession>A0A9X0CRL5</accession>
<feature type="signal peptide" evidence="2">
    <location>
        <begin position="1"/>
        <end position="18"/>
    </location>
</feature>
<proteinExistence type="predicted"/>
<feature type="non-terminal residue" evidence="3">
    <location>
        <position position="1"/>
    </location>
</feature>
<reference evidence="3" key="1">
    <citation type="submission" date="2023-01" db="EMBL/GenBank/DDBJ databases">
        <title>Genome assembly of the deep-sea coral Lophelia pertusa.</title>
        <authorList>
            <person name="Herrera S."/>
            <person name="Cordes E."/>
        </authorList>
    </citation>
    <scope>NUCLEOTIDE SEQUENCE</scope>
    <source>
        <strain evidence="3">USNM1676648</strain>
        <tissue evidence="3">Polyp</tissue>
    </source>
</reference>
<evidence type="ECO:0000313" key="3">
    <source>
        <dbReference type="EMBL" id="KAJ7370964.1"/>
    </source>
</evidence>
<protein>
    <submittedName>
        <fullName evidence="3">Uncharacterized protein</fullName>
    </submittedName>
</protein>
<comment type="caution">
    <text evidence="3">The sequence shown here is derived from an EMBL/GenBank/DDBJ whole genome shotgun (WGS) entry which is preliminary data.</text>
</comment>
<organism evidence="3 4">
    <name type="scientific">Desmophyllum pertusum</name>
    <dbReference type="NCBI Taxonomy" id="174260"/>
    <lineage>
        <taxon>Eukaryota</taxon>
        <taxon>Metazoa</taxon>
        <taxon>Cnidaria</taxon>
        <taxon>Anthozoa</taxon>
        <taxon>Hexacorallia</taxon>
        <taxon>Scleractinia</taxon>
        <taxon>Caryophylliina</taxon>
        <taxon>Caryophylliidae</taxon>
        <taxon>Desmophyllum</taxon>
    </lineage>
</organism>
<evidence type="ECO:0000313" key="4">
    <source>
        <dbReference type="Proteomes" id="UP001163046"/>
    </source>
</evidence>
<dbReference type="Proteomes" id="UP001163046">
    <property type="component" value="Unassembled WGS sequence"/>
</dbReference>
<evidence type="ECO:0000256" key="2">
    <source>
        <dbReference type="SAM" id="SignalP"/>
    </source>
</evidence>